<name>A0A8B7PFC3_HYAAZ</name>
<proteinExistence type="predicted"/>
<organism evidence="2 3">
    <name type="scientific">Hyalella azteca</name>
    <name type="common">Amphipod</name>
    <dbReference type="NCBI Taxonomy" id="294128"/>
    <lineage>
        <taxon>Eukaryota</taxon>
        <taxon>Metazoa</taxon>
        <taxon>Ecdysozoa</taxon>
        <taxon>Arthropoda</taxon>
        <taxon>Crustacea</taxon>
        <taxon>Multicrustacea</taxon>
        <taxon>Malacostraca</taxon>
        <taxon>Eumalacostraca</taxon>
        <taxon>Peracarida</taxon>
        <taxon>Amphipoda</taxon>
        <taxon>Senticaudata</taxon>
        <taxon>Talitrida</taxon>
        <taxon>Talitroidea</taxon>
        <taxon>Hyalellidae</taxon>
        <taxon>Hyalella</taxon>
    </lineage>
</organism>
<protein>
    <submittedName>
        <fullName evidence="3">Uncharacterized protein LOC108680043</fullName>
    </submittedName>
</protein>
<feature type="transmembrane region" description="Helical" evidence="1">
    <location>
        <begin position="146"/>
        <end position="168"/>
    </location>
</feature>
<gene>
    <name evidence="3" type="primary">LOC108680043</name>
</gene>
<dbReference type="KEGG" id="hazt:108680043"/>
<dbReference type="GeneID" id="108680043"/>
<feature type="transmembrane region" description="Helical" evidence="1">
    <location>
        <begin position="188"/>
        <end position="206"/>
    </location>
</feature>
<keyword evidence="1" id="KW-1133">Transmembrane helix</keyword>
<dbReference type="RefSeq" id="XP_018024297.1">
    <property type="nucleotide sequence ID" value="XM_018168808.2"/>
</dbReference>
<reference evidence="3" key="1">
    <citation type="submission" date="2025-08" db="UniProtKB">
        <authorList>
            <consortium name="RefSeq"/>
        </authorList>
    </citation>
    <scope>IDENTIFICATION</scope>
    <source>
        <tissue evidence="3">Whole organism</tissue>
    </source>
</reference>
<keyword evidence="1" id="KW-0472">Membrane</keyword>
<dbReference type="Proteomes" id="UP000694843">
    <property type="component" value="Unplaced"/>
</dbReference>
<dbReference type="AlphaFoldDB" id="A0A8B7PFC3"/>
<evidence type="ECO:0000313" key="3">
    <source>
        <dbReference type="RefSeq" id="XP_018024297.1"/>
    </source>
</evidence>
<sequence>MLPEEEWCLNADTVLAGMLLLQHCCVTNLLELRIDLHGDVNPDVASDDLCSLGKTLSEVKLALSRRICKKINMCFNIQNHYENDGGRSERYLVSLVGWTNLIEFTGTINSEGVKHLSSFKYLKTLKLRISSLKDFKAFIKLSIRMFNIWSSFTFCLLFITPGSLPICMSLRKVTLLETVDGNHQHPRTLEFICVLVASLGPLFLGLSTSSKSCTLKLYVPTNCAWTTRKTCK</sequence>
<evidence type="ECO:0000313" key="2">
    <source>
        <dbReference type="Proteomes" id="UP000694843"/>
    </source>
</evidence>
<evidence type="ECO:0000256" key="1">
    <source>
        <dbReference type="SAM" id="Phobius"/>
    </source>
</evidence>
<keyword evidence="1" id="KW-0812">Transmembrane</keyword>
<accession>A0A8B7PFC3</accession>
<keyword evidence="2" id="KW-1185">Reference proteome</keyword>